<comment type="caution">
    <text evidence="6">The sequence shown here is derived from an EMBL/GenBank/DDBJ whole genome shotgun (WGS) entry which is preliminary data.</text>
</comment>
<evidence type="ECO:0000259" key="5">
    <source>
        <dbReference type="PROSITE" id="PS50893"/>
    </source>
</evidence>
<dbReference type="RefSeq" id="WP_133404619.1">
    <property type="nucleotide sequence ID" value="NZ_SMTK01000005.1"/>
</dbReference>
<keyword evidence="3" id="KW-0547">Nucleotide-binding</keyword>
<proteinExistence type="inferred from homology"/>
<keyword evidence="7" id="KW-1185">Reference proteome</keyword>
<dbReference type="Proteomes" id="UP000295411">
    <property type="component" value="Unassembled WGS sequence"/>
</dbReference>
<dbReference type="InterPro" id="IPR003439">
    <property type="entry name" value="ABC_transporter-like_ATP-bd"/>
</dbReference>
<keyword evidence="2" id="KW-0813">Transport</keyword>
<dbReference type="AlphaFoldDB" id="A0A4R5TSH4"/>
<dbReference type="OrthoDB" id="9804819at2"/>
<dbReference type="GO" id="GO:0016887">
    <property type="term" value="F:ATP hydrolysis activity"/>
    <property type="evidence" value="ECO:0007669"/>
    <property type="project" value="InterPro"/>
</dbReference>
<comment type="similarity">
    <text evidence="1">Belongs to the ABC transporter superfamily.</text>
</comment>
<evidence type="ECO:0000313" key="7">
    <source>
        <dbReference type="Proteomes" id="UP000295411"/>
    </source>
</evidence>
<dbReference type="PANTHER" id="PTHR43335">
    <property type="entry name" value="ABC TRANSPORTER, ATP-BINDING PROTEIN"/>
    <property type="match status" value="1"/>
</dbReference>
<protein>
    <submittedName>
        <fullName evidence="6">ATP-binding cassette domain-containing protein</fullName>
    </submittedName>
</protein>
<dbReference type="PROSITE" id="PS50893">
    <property type="entry name" value="ABC_TRANSPORTER_2"/>
    <property type="match status" value="1"/>
</dbReference>
<organism evidence="6 7">
    <name type="scientific">Arthrobacter crusticola</name>
    <dbReference type="NCBI Taxonomy" id="2547960"/>
    <lineage>
        <taxon>Bacteria</taxon>
        <taxon>Bacillati</taxon>
        <taxon>Actinomycetota</taxon>
        <taxon>Actinomycetes</taxon>
        <taxon>Micrococcales</taxon>
        <taxon>Micrococcaceae</taxon>
        <taxon>Arthrobacter</taxon>
    </lineage>
</organism>
<evidence type="ECO:0000256" key="1">
    <source>
        <dbReference type="ARBA" id="ARBA00005417"/>
    </source>
</evidence>
<evidence type="ECO:0000256" key="3">
    <source>
        <dbReference type="ARBA" id="ARBA00022741"/>
    </source>
</evidence>
<evidence type="ECO:0000313" key="6">
    <source>
        <dbReference type="EMBL" id="TDK23934.1"/>
    </source>
</evidence>
<reference evidence="6 7" key="1">
    <citation type="submission" date="2019-03" db="EMBL/GenBank/DDBJ databases">
        <title>Arthrobacter sp. nov., an bacterium isolated from biocrust in Mu Us Desert.</title>
        <authorList>
            <person name="Lixiong L."/>
        </authorList>
    </citation>
    <scope>NUCLEOTIDE SEQUENCE [LARGE SCALE GENOMIC DNA]</scope>
    <source>
        <strain evidence="6 7">SLN-3</strain>
    </source>
</reference>
<evidence type="ECO:0000256" key="2">
    <source>
        <dbReference type="ARBA" id="ARBA00022448"/>
    </source>
</evidence>
<dbReference type="GO" id="GO:0005524">
    <property type="term" value="F:ATP binding"/>
    <property type="evidence" value="ECO:0007669"/>
    <property type="project" value="UniProtKB-KW"/>
</dbReference>
<evidence type="ECO:0000256" key="4">
    <source>
        <dbReference type="ARBA" id="ARBA00022840"/>
    </source>
</evidence>
<sequence>MIEVRNLSKAYGPKKVVDEVSFTAEPGTVTGFLGPNGAGKSTTMRLILGLDEPTAGWASVNGKPLRRHKDPLRQVGALLDAKAVQPGISAENHLLALAATHGINHGRVQEMISFVGLESVASKRVGGFSLGMHQRLGIAAALLGDPSTVVLDEPINGLDPEGVLWIRQLLRQLADEGRTVFLSSHLMSEMAQTADHLIVIGRGKILASDTLASILTLNRTQNLVMVRSDELDRLCDVVLAEGANVRMTSEDGMEVDKLPAREIARIAGLHNIALDELRPLRPTLEQAYLNLTAHESEYSSSTYTHEKG</sequence>
<keyword evidence="4 6" id="KW-0067">ATP-binding</keyword>
<dbReference type="InterPro" id="IPR027417">
    <property type="entry name" value="P-loop_NTPase"/>
</dbReference>
<dbReference type="PANTHER" id="PTHR43335:SF4">
    <property type="entry name" value="ABC TRANSPORTER, ATP-BINDING PROTEIN"/>
    <property type="match status" value="1"/>
</dbReference>
<dbReference type="InterPro" id="IPR003593">
    <property type="entry name" value="AAA+_ATPase"/>
</dbReference>
<dbReference type="Gene3D" id="3.40.50.300">
    <property type="entry name" value="P-loop containing nucleotide triphosphate hydrolases"/>
    <property type="match status" value="1"/>
</dbReference>
<name>A0A4R5TSH4_9MICC</name>
<dbReference type="Pfam" id="PF00005">
    <property type="entry name" value="ABC_tran"/>
    <property type="match status" value="1"/>
</dbReference>
<accession>A0A4R5TSH4</accession>
<dbReference type="SMART" id="SM00382">
    <property type="entry name" value="AAA"/>
    <property type="match status" value="1"/>
</dbReference>
<feature type="domain" description="ABC transporter" evidence="5">
    <location>
        <begin position="2"/>
        <end position="227"/>
    </location>
</feature>
<dbReference type="SUPFAM" id="SSF52540">
    <property type="entry name" value="P-loop containing nucleoside triphosphate hydrolases"/>
    <property type="match status" value="1"/>
</dbReference>
<dbReference type="EMBL" id="SMTK01000005">
    <property type="protein sequence ID" value="TDK23934.1"/>
    <property type="molecule type" value="Genomic_DNA"/>
</dbReference>
<gene>
    <name evidence="6" type="ORF">E2F48_14150</name>
</gene>